<dbReference type="AlphaFoldDB" id="A0A897NKI3"/>
<dbReference type="EMBL" id="CP064789">
    <property type="protein sequence ID" value="QSG13267.1"/>
    <property type="molecule type" value="Genomic_DNA"/>
</dbReference>
<accession>A0A897NKI3</accession>
<name>A0A897NKI3_9EURY</name>
<evidence type="ECO:0000313" key="2">
    <source>
        <dbReference type="Proteomes" id="UP000663305"/>
    </source>
</evidence>
<reference evidence="1" key="1">
    <citation type="submission" date="2020-11" db="EMBL/GenBank/DDBJ databases">
        <title>Carbohydrate-dependent, anaerobic sulfur respiration: A novel catabolism in halophilic archaea.</title>
        <authorList>
            <person name="Sorokin D.Y."/>
            <person name="Messina E."/>
            <person name="Smedile F."/>
            <person name="La Cono V."/>
            <person name="Hallsworth J.E."/>
            <person name="Yakimov M.M."/>
        </authorList>
    </citation>
    <scope>NUCLEOTIDE SEQUENCE</scope>
    <source>
        <strain evidence="1">HSR-Bgl</strain>
    </source>
</reference>
<dbReference type="Proteomes" id="UP000663305">
    <property type="component" value="Chromosome"/>
</dbReference>
<organism evidence="1 2">
    <name type="scientific">Halapricum desulfuricans</name>
    <dbReference type="NCBI Taxonomy" id="2841257"/>
    <lineage>
        <taxon>Archaea</taxon>
        <taxon>Methanobacteriati</taxon>
        <taxon>Methanobacteriota</taxon>
        <taxon>Stenosarchaea group</taxon>
        <taxon>Halobacteria</taxon>
        <taxon>Halobacteriales</taxon>
        <taxon>Haloarculaceae</taxon>
        <taxon>Halapricum</taxon>
    </lineage>
</organism>
<protein>
    <submittedName>
        <fullName evidence="1">Uncharacterized protein</fullName>
    </submittedName>
</protein>
<evidence type="ECO:0000313" key="1">
    <source>
        <dbReference type="EMBL" id="QSG13267.1"/>
    </source>
</evidence>
<gene>
    <name evidence="1" type="ORF">HSBGL_2873</name>
</gene>
<sequence>MTEGAVRRSRRIEQRCGFFPASSSRCRETRCRGCSASRSGCTDSEHWQPARGGGSGIEMRYDTGGCTISN</sequence>
<proteinExistence type="predicted"/>